<dbReference type="Proteomes" id="UP000184172">
    <property type="component" value="Unassembled WGS sequence"/>
</dbReference>
<evidence type="ECO:0000259" key="1">
    <source>
        <dbReference type="Pfam" id="PF07693"/>
    </source>
</evidence>
<dbReference type="Pfam" id="PF07693">
    <property type="entry name" value="KAP_NTPase"/>
    <property type="match status" value="1"/>
</dbReference>
<dbReference type="InterPro" id="IPR011646">
    <property type="entry name" value="KAP_P-loop"/>
</dbReference>
<evidence type="ECO:0000313" key="3">
    <source>
        <dbReference type="Proteomes" id="UP000184172"/>
    </source>
</evidence>
<feature type="domain" description="KAP NTPase" evidence="1">
    <location>
        <begin position="155"/>
        <end position="212"/>
    </location>
</feature>
<protein>
    <submittedName>
        <fullName evidence="2">KAP family P-loop domain-containing protein</fullName>
    </submittedName>
</protein>
<dbReference type="STRING" id="797419.SAMN05216556_12539"/>
<dbReference type="RefSeq" id="WP_073220987.1">
    <property type="nucleotide sequence ID" value="NZ_FNNS01000025.1"/>
</dbReference>
<keyword evidence="3" id="KW-1185">Reference proteome</keyword>
<dbReference type="InterPro" id="IPR027417">
    <property type="entry name" value="P-loop_NTPase"/>
</dbReference>
<dbReference type="Gene3D" id="3.40.50.300">
    <property type="entry name" value="P-loop containing nucleotide triphosphate hydrolases"/>
    <property type="match status" value="1"/>
</dbReference>
<sequence>MGFFSKRSKQPEVIPEVDMDDHIFIDDVILPQESSISEAIMNHLKMKTSGALLLTGDWGAGKTYHIKNTVFPIISQKTSFTPIMVSLYGVTNINTVAQKVLFAYLDDKGKNIKLSTGAITKNLKHLIEAVPILKNYVDIEKVLVGSGDNIFSFLPNKELVLFFDDIERMGKNITTDDFLGIINNLIENRGIKVILIANEEKIEGGINYKEKTIEKTLHYSPDISEVYDSIVNSYDDGDFKSYLRENKAEILKPLNFIVDETENEELRKSFSNIRTLKFAIEHFKYSFEIVNRTNRTELISTELKNLWYFTLAVSTEFRKPNNITFKDRKGIDNLFNLFIDIDELINSNSRVSDISTPDFSDEFKNLYFNRHNEPYHFYEEVYNLITAGKLIQSEKLLENLETSFKVVEGEIEPSQRLLNRFMHGYYKFSNEEISNALNDLFDFVKNGEFSDLISQMNAGVYLIKMKELLGKKKEEVITVLKQGADIILSKINLTYLMKSQLEMVASDFSSRELDDVVQYIQERIIVLDKQKDKEEIKKLEQDFEQNLLVLIQKFKGNQEGIRNPDKPVFHFFDKEIVKKSIKNWSPEELMMLSELLKYRYLKTGFPNYLVEELLFLENLHEGISEIDLQEIKLSNKIIKEQLIPSIEKSVERLEYENRE</sequence>
<dbReference type="SUPFAM" id="SSF52540">
    <property type="entry name" value="P-loop containing nucleoside triphosphate hydrolases"/>
    <property type="match status" value="1"/>
</dbReference>
<dbReference type="OrthoDB" id="88903at2"/>
<dbReference type="AlphaFoldDB" id="A0A1M6MIF5"/>
<reference evidence="3" key="1">
    <citation type="submission" date="2016-11" db="EMBL/GenBank/DDBJ databases">
        <authorList>
            <person name="Varghese N."/>
            <person name="Submissions S."/>
        </authorList>
    </citation>
    <scope>NUCLEOTIDE SEQUENCE [LARGE SCALE GENOMIC DNA]</scope>
    <source>
        <strain evidence="3">DSM 26349</strain>
    </source>
</reference>
<organism evidence="2 3">
    <name type="scientific">Aequorivita viscosa</name>
    <dbReference type="NCBI Taxonomy" id="797419"/>
    <lineage>
        <taxon>Bacteria</taxon>
        <taxon>Pseudomonadati</taxon>
        <taxon>Bacteroidota</taxon>
        <taxon>Flavobacteriia</taxon>
        <taxon>Flavobacteriales</taxon>
        <taxon>Flavobacteriaceae</taxon>
        <taxon>Aequorivita</taxon>
    </lineage>
</organism>
<accession>A0A1M6MIF5</accession>
<gene>
    <name evidence="2" type="ORF">SAMN04487908_12737</name>
</gene>
<dbReference type="EMBL" id="FQYV01000027">
    <property type="protein sequence ID" value="SHJ83255.1"/>
    <property type="molecule type" value="Genomic_DNA"/>
</dbReference>
<evidence type="ECO:0000313" key="2">
    <source>
        <dbReference type="EMBL" id="SHJ83255.1"/>
    </source>
</evidence>
<name>A0A1M6MIF5_9FLAO</name>
<proteinExistence type="predicted"/>